<organism evidence="5 6">
    <name type="scientific">Natronosalvus rutilus</name>
    <dbReference type="NCBI Taxonomy" id="2953753"/>
    <lineage>
        <taxon>Archaea</taxon>
        <taxon>Methanobacteriati</taxon>
        <taxon>Methanobacteriota</taxon>
        <taxon>Stenosarchaea group</taxon>
        <taxon>Halobacteria</taxon>
        <taxon>Halobacteriales</taxon>
        <taxon>Natrialbaceae</taxon>
        <taxon>Natronosalvus</taxon>
    </lineage>
</organism>
<dbReference type="PANTHER" id="PTHR43768:SF3">
    <property type="entry name" value="TREHALOSE 6-PHOSPHATE PHOSPHATASE"/>
    <property type="match status" value="1"/>
</dbReference>
<dbReference type="KEGG" id="sawl:NGM29_10040"/>
<dbReference type="Gene3D" id="3.40.50.1000">
    <property type="entry name" value="HAD superfamily/HAD-like"/>
    <property type="match status" value="1"/>
</dbReference>
<dbReference type="GeneID" id="73290388"/>
<dbReference type="InterPro" id="IPR044651">
    <property type="entry name" value="OTSB-like"/>
</dbReference>
<dbReference type="GO" id="GO:0005992">
    <property type="term" value="P:trehalose biosynthetic process"/>
    <property type="evidence" value="ECO:0007669"/>
    <property type="project" value="InterPro"/>
</dbReference>
<name>A0A9E7N5K3_9EURY</name>
<comment type="catalytic activity">
    <reaction evidence="4">
        <text>alpha,alpha-trehalose 6-phosphate + H2O = alpha,alpha-trehalose + phosphate</text>
        <dbReference type="Rhea" id="RHEA:23420"/>
        <dbReference type="ChEBI" id="CHEBI:15377"/>
        <dbReference type="ChEBI" id="CHEBI:16551"/>
        <dbReference type="ChEBI" id="CHEBI:43474"/>
        <dbReference type="ChEBI" id="CHEBI:58429"/>
        <dbReference type="EC" id="3.1.3.12"/>
    </reaction>
</comment>
<evidence type="ECO:0000313" key="6">
    <source>
        <dbReference type="Proteomes" id="UP001056855"/>
    </source>
</evidence>
<dbReference type="EC" id="3.1.3.12" evidence="4"/>
<dbReference type="Gene3D" id="3.30.70.1020">
    <property type="entry name" value="Trehalose-6-phosphate phosphatase related protein, domain 2"/>
    <property type="match status" value="1"/>
</dbReference>
<evidence type="ECO:0000256" key="3">
    <source>
        <dbReference type="ARBA" id="ARBA00022801"/>
    </source>
</evidence>
<gene>
    <name evidence="5" type="primary">otsB</name>
    <name evidence="5" type="ORF">NGM29_10040</name>
</gene>
<dbReference type="InterPro" id="IPR006379">
    <property type="entry name" value="HAD-SF_hydro_IIB"/>
</dbReference>
<reference evidence="5" key="1">
    <citation type="submission" date="2022-06" db="EMBL/GenBank/DDBJ databases">
        <title>Diverse halophilic archaea isolated from saline environments.</title>
        <authorList>
            <person name="Cui H.-L."/>
        </authorList>
    </citation>
    <scope>NUCLEOTIDE SEQUENCE</scope>
    <source>
        <strain evidence="5">WLHS1</strain>
    </source>
</reference>
<accession>A0A9E7N5K3</accession>
<dbReference type="NCBIfam" id="TIGR00685">
    <property type="entry name" value="T6PP"/>
    <property type="match status" value="1"/>
</dbReference>
<dbReference type="SUPFAM" id="SSF56784">
    <property type="entry name" value="HAD-like"/>
    <property type="match status" value="1"/>
</dbReference>
<comment type="cofactor">
    <cofactor evidence="4">
        <name>Mg(2+)</name>
        <dbReference type="ChEBI" id="CHEBI:18420"/>
    </cofactor>
</comment>
<comment type="similarity">
    <text evidence="2 4">Belongs to the trehalose phosphatase family.</text>
</comment>
<proteinExistence type="inferred from homology"/>
<dbReference type="InterPro" id="IPR003337">
    <property type="entry name" value="Trehalose_PPase"/>
</dbReference>
<dbReference type="GO" id="GO:0004805">
    <property type="term" value="F:trehalose-phosphatase activity"/>
    <property type="evidence" value="ECO:0007669"/>
    <property type="project" value="UniProtKB-EC"/>
</dbReference>
<comment type="pathway">
    <text evidence="1 4">Glycan biosynthesis; trehalose biosynthesis.</text>
</comment>
<dbReference type="AlphaFoldDB" id="A0A9E7N5K3"/>
<dbReference type="NCBIfam" id="TIGR01484">
    <property type="entry name" value="HAD-SF-IIB"/>
    <property type="match status" value="1"/>
</dbReference>
<sequence length="266" mass="29197">MSLQQRTTRDLQERLATGLDRHDELLACFDFDGTLAPIVDDPERARPLPAAERALERLDSHEDVTTAIVSGRALADVSRRVDGPSVYGGNHGLELARDDSVAVHPVAQKRSRLVERCCAVLEERLEDVSGCRVENKRLTGTVHVRHVSRELVPVVEQETRAVVDRIGDGDLECSHGKAILEFGPRVPWTKGDAVSLLRSKQARDPFVLYVGDDVTDETVFRRLGPNGLGVAVGRATETAASCQVRSPRAVAHLLDWLVDATAGRFE</sequence>
<dbReference type="GO" id="GO:0046872">
    <property type="term" value="F:metal ion binding"/>
    <property type="evidence" value="ECO:0007669"/>
    <property type="project" value="UniProtKB-KW"/>
</dbReference>
<evidence type="ECO:0000256" key="2">
    <source>
        <dbReference type="ARBA" id="ARBA00008770"/>
    </source>
</evidence>
<evidence type="ECO:0000256" key="1">
    <source>
        <dbReference type="ARBA" id="ARBA00005199"/>
    </source>
</evidence>
<dbReference type="Pfam" id="PF02358">
    <property type="entry name" value="Trehalose_PPase"/>
    <property type="match status" value="1"/>
</dbReference>
<dbReference type="EMBL" id="CP100355">
    <property type="protein sequence ID" value="UTF52142.1"/>
    <property type="molecule type" value="Genomic_DNA"/>
</dbReference>
<keyword evidence="4" id="KW-0460">Magnesium</keyword>
<protein>
    <recommendedName>
        <fullName evidence="4">Trehalose 6-phosphate phosphatase</fullName>
        <ecNumber evidence="4">3.1.3.12</ecNumber>
    </recommendedName>
</protein>
<evidence type="ECO:0000256" key="4">
    <source>
        <dbReference type="RuleBase" id="RU361117"/>
    </source>
</evidence>
<evidence type="ECO:0000313" key="5">
    <source>
        <dbReference type="EMBL" id="UTF52142.1"/>
    </source>
</evidence>
<dbReference type="InterPro" id="IPR023214">
    <property type="entry name" value="HAD_sf"/>
</dbReference>
<dbReference type="PANTHER" id="PTHR43768">
    <property type="entry name" value="TREHALOSE 6-PHOSPHATE PHOSPHATASE"/>
    <property type="match status" value="1"/>
</dbReference>
<dbReference type="RefSeq" id="WP_254155932.1">
    <property type="nucleotide sequence ID" value="NZ_CP100355.1"/>
</dbReference>
<comment type="function">
    <text evidence="4">Removes the phosphate from trehalose 6-phosphate to produce free trehalose.</text>
</comment>
<dbReference type="Proteomes" id="UP001056855">
    <property type="component" value="Chromosome"/>
</dbReference>
<dbReference type="InterPro" id="IPR036412">
    <property type="entry name" value="HAD-like_sf"/>
</dbReference>
<keyword evidence="6" id="KW-1185">Reference proteome</keyword>
<keyword evidence="4" id="KW-0479">Metal-binding</keyword>
<keyword evidence="3 4" id="KW-0378">Hydrolase</keyword>